<protein>
    <submittedName>
        <fullName evidence="1">Uncharacterized protein</fullName>
    </submittedName>
</protein>
<accession>A0A6A6RML0</accession>
<evidence type="ECO:0000313" key="1">
    <source>
        <dbReference type="EMBL" id="KAF2635294.1"/>
    </source>
</evidence>
<reference evidence="1" key="1">
    <citation type="journal article" date="2020" name="Stud. Mycol.">
        <title>101 Dothideomycetes genomes: a test case for predicting lifestyles and emergence of pathogens.</title>
        <authorList>
            <person name="Haridas S."/>
            <person name="Albert R."/>
            <person name="Binder M."/>
            <person name="Bloem J."/>
            <person name="Labutti K."/>
            <person name="Salamov A."/>
            <person name="Andreopoulos B."/>
            <person name="Baker S."/>
            <person name="Barry K."/>
            <person name="Bills G."/>
            <person name="Bluhm B."/>
            <person name="Cannon C."/>
            <person name="Castanera R."/>
            <person name="Culley D."/>
            <person name="Daum C."/>
            <person name="Ezra D."/>
            <person name="Gonzalez J."/>
            <person name="Henrissat B."/>
            <person name="Kuo A."/>
            <person name="Liang C."/>
            <person name="Lipzen A."/>
            <person name="Lutzoni F."/>
            <person name="Magnuson J."/>
            <person name="Mondo S."/>
            <person name="Nolan M."/>
            <person name="Ohm R."/>
            <person name="Pangilinan J."/>
            <person name="Park H.-J."/>
            <person name="Ramirez L."/>
            <person name="Alfaro M."/>
            <person name="Sun H."/>
            <person name="Tritt A."/>
            <person name="Yoshinaga Y."/>
            <person name="Zwiers L.-H."/>
            <person name="Turgeon B."/>
            <person name="Goodwin S."/>
            <person name="Spatafora J."/>
            <person name="Crous P."/>
            <person name="Grigoriev I."/>
        </authorList>
    </citation>
    <scope>NUCLEOTIDE SEQUENCE</scope>
    <source>
        <strain evidence="1">CBS 473.64</strain>
    </source>
</reference>
<dbReference type="Proteomes" id="UP000799753">
    <property type="component" value="Unassembled WGS sequence"/>
</dbReference>
<organism evidence="1 3">
    <name type="scientific">Massarina eburnea CBS 473.64</name>
    <dbReference type="NCBI Taxonomy" id="1395130"/>
    <lineage>
        <taxon>Eukaryota</taxon>
        <taxon>Fungi</taxon>
        <taxon>Dikarya</taxon>
        <taxon>Ascomycota</taxon>
        <taxon>Pezizomycotina</taxon>
        <taxon>Dothideomycetes</taxon>
        <taxon>Pleosporomycetidae</taxon>
        <taxon>Pleosporales</taxon>
        <taxon>Massarineae</taxon>
        <taxon>Massarinaceae</taxon>
        <taxon>Massarina</taxon>
    </lineage>
</organism>
<sequence>MHMCHASHLRTLRPVAFVLDTPKPPTAPTRHRAGLERTDKLHHLAEQRAYLSKHTGCGSRYISFQSSTSLSSVVLVTSFTAYLPCSAQALGAK</sequence>
<proteinExistence type="predicted"/>
<keyword evidence="3" id="KW-1185">Reference proteome</keyword>
<dbReference type="EMBL" id="MU006808">
    <property type="protein sequence ID" value="KAF2635294.1"/>
    <property type="molecule type" value="Genomic_DNA"/>
</dbReference>
<gene>
    <name evidence="2" type="ORF">P280DRAFT_472947</name>
    <name evidence="1" type="ORF">P280DRAFT_473850</name>
</gene>
<dbReference type="EMBL" id="MU006797">
    <property type="protein sequence ID" value="KAF2636741.1"/>
    <property type="molecule type" value="Genomic_DNA"/>
</dbReference>
<evidence type="ECO:0000313" key="2">
    <source>
        <dbReference type="EMBL" id="KAF2636741.1"/>
    </source>
</evidence>
<dbReference type="AlphaFoldDB" id="A0A6A6RML0"/>
<evidence type="ECO:0000313" key="3">
    <source>
        <dbReference type="Proteomes" id="UP000799753"/>
    </source>
</evidence>
<name>A0A6A6RML0_9PLEO</name>